<evidence type="ECO:0000313" key="3">
    <source>
        <dbReference type="Proteomes" id="UP001482513"/>
    </source>
</evidence>
<evidence type="ECO:0000259" key="1">
    <source>
        <dbReference type="Pfam" id="PF04321"/>
    </source>
</evidence>
<dbReference type="Proteomes" id="UP001482513">
    <property type="component" value="Unassembled WGS sequence"/>
</dbReference>
<gene>
    <name evidence="2" type="ORF">NC992_06715</name>
</gene>
<dbReference type="CDD" id="cd05254">
    <property type="entry name" value="dTDP_HR_like_SDR_e"/>
    <property type="match status" value="1"/>
</dbReference>
<organism evidence="2 3">
    <name type="scientific">Leptolyngbya subtilissima DQ-A4</name>
    <dbReference type="NCBI Taxonomy" id="2933933"/>
    <lineage>
        <taxon>Bacteria</taxon>
        <taxon>Bacillati</taxon>
        <taxon>Cyanobacteriota</taxon>
        <taxon>Cyanophyceae</taxon>
        <taxon>Leptolyngbyales</taxon>
        <taxon>Leptolyngbyaceae</taxon>
        <taxon>Leptolyngbya group</taxon>
        <taxon>Leptolyngbya</taxon>
    </lineage>
</organism>
<name>A0ABV0K1A6_9CYAN</name>
<sequence length="306" mass="33374">MAHPTLASTHRRLLITGASGFLGWHLARAAQATWQVEGTYHRHVPPLPGVKLHCIDLTDVIALNEWLTQVAPDAVIHTAALSQPNRCEQEPDLSYAMNVEATRVLAQFCGSHQIPLAFTSTDQVFDGLAAPYDETSPPNPISVYGRHKVEAETIIQALHPAAVICRMPLLYGPPSPTAECFLQGFLRTLEAGQPLHLFTDEFRTPAYVEDAALGLLLALEKTSGLLHLGGPDRISRYDFGLRMAEVFGLDKDLILASKQADVTLPAPRPPDVSSASQKAFELGYRPRGIMAGLTAVKEWSLSSRTQ</sequence>
<dbReference type="InterPro" id="IPR036291">
    <property type="entry name" value="NAD(P)-bd_dom_sf"/>
</dbReference>
<proteinExistence type="predicted"/>
<keyword evidence="3" id="KW-1185">Reference proteome</keyword>
<dbReference type="InterPro" id="IPR029903">
    <property type="entry name" value="RmlD-like-bd"/>
</dbReference>
<protein>
    <submittedName>
        <fullName evidence="2">SDR family oxidoreductase</fullName>
    </submittedName>
</protein>
<dbReference type="SUPFAM" id="SSF51735">
    <property type="entry name" value="NAD(P)-binding Rossmann-fold domains"/>
    <property type="match status" value="1"/>
</dbReference>
<dbReference type="Pfam" id="PF04321">
    <property type="entry name" value="RmlD_sub_bind"/>
    <property type="match status" value="1"/>
</dbReference>
<accession>A0ABV0K1A6</accession>
<dbReference type="EMBL" id="JAMPKX010000002">
    <property type="protein sequence ID" value="MEP0946558.1"/>
    <property type="molecule type" value="Genomic_DNA"/>
</dbReference>
<evidence type="ECO:0000313" key="2">
    <source>
        <dbReference type="EMBL" id="MEP0946558.1"/>
    </source>
</evidence>
<reference evidence="2 3" key="1">
    <citation type="submission" date="2022-04" db="EMBL/GenBank/DDBJ databases">
        <title>Positive selection, recombination, and allopatry shape intraspecific diversity of widespread and dominant cyanobacteria.</title>
        <authorList>
            <person name="Wei J."/>
            <person name="Shu W."/>
            <person name="Hu C."/>
        </authorList>
    </citation>
    <scope>NUCLEOTIDE SEQUENCE [LARGE SCALE GENOMIC DNA]</scope>
    <source>
        <strain evidence="2 3">DQ-A4</strain>
    </source>
</reference>
<dbReference type="PANTHER" id="PTHR43242">
    <property type="entry name" value="NAD(P)-BINDING ROSSMANN-FOLD SUPERFAMILY PROTEIN"/>
    <property type="match status" value="1"/>
</dbReference>
<dbReference type="Gene3D" id="3.40.50.720">
    <property type="entry name" value="NAD(P)-binding Rossmann-like Domain"/>
    <property type="match status" value="1"/>
</dbReference>
<comment type="caution">
    <text evidence="2">The sequence shown here is derived from an EMBL/GenBank/DDBJ whole genome shotgun (WGS) entry which is preliminary data.</text>
</comment>
<feature type="domain" description="RmlD-like substrate binding" evidence="1">
    <location>
        <begin position="12"/>
        <end position="272"/>
    </location>
</feature>
<dbReference type="RefSeq" id="WP_190696282.1">
    <property type="nucleotide sequence ID" value="NZ_JAMPKX010000002.1"/>
</dbReference>
<dbReference type="PANTHER" id="PTHR43242:SF1">
    <property type="entry name" value="NAD(P)-BINDING ROSSMANN-FOLD SUPERFAMILY PROTEIN"/>
    <property type="match status" value="1"/>
</dbReference>